<dbReference type="AlphaFoldDB" id="A0A9P9G0W3"/>
<organism evidence="2 3">
    <name type="scientific">Fusarium solani</name>
    <name type="common">Filamentous fungus</name>
    <dbReference type="NCBI Taxonomy" id="169388"/>
    <lineage>
        <taxon>Eukaryota</taxon>
        <taxon>Fungi</taxon>
        <taxon>Dikarya</taxon>
        <taxon>Ascomycota</taxon>
        <taxon>Pezizomycotina</taxon>
        <taxon>Sordariomycetes</taxon>
        <taxon>Hypocreomycetidae</taxon>
        <taxon>Hypocreales</taxon>
        <taxon>Nectriaceae</taxon>
        <taxon>Fusarium</taxon>
        <taxon>Fusarium solani species complex</taxon>
    </lineage>
</organism>
<name>A0A9P9G0W3_FUSSL</name>
<dbReference type="Proteomes" id="UP000736672">
    <property type="component" value="Unassembled WGS sequence"/>
</dbReference>
<proteinExistence type="predicted"/>
<keyword evidence="1" id="KW-0812">Transmembrane</keyword>
<protein>
    <submittedName>
        <fullName evidence="2">Uncharacterized protein</fullName>
    </submittedName>
</protein>
<accession>A0A9P9G0W3</accession>
<evidence type="ECO:0000313" key="2">
    <source>
        <dbReference type="EMBL" id="KAH7228629.1"/>
    </source>
</evidence>
<gene>
    <name evidence="2" type="ORF">B0J15DRAFT_473256</name>
</gene>
<feature type="transmembrane region" description="Helical" evidence="1">
    <location>
        <begin position="6"/>
        <end position="29"/>
    </location>
</feature>
<dbReference type="OrthoDB" id="5047890at2759"/>
<evidence type="ECO:0000256" key="1">
    <source>
        <dbReference type="SAM" id="Phobius"/>
    </source>
</evidence>
<dbReference type="EMBL" id="JAGTJS010000043">
    <property type="protein sequence ID" value="KAH7228629.1"/>
    <property type="molecule type" value="Genomic_DNA"/>
</dbReference>
<evidence type="ECO:0000313" key="3">
    <source>
        <dbReference type="Proteomes" id="UP000736672"/>
    </source>
</evidence>
<keyword evidence="1" id="KW-0472">Membrane</keyword>
<keyword evidence="3" id="KW-1185">Reference proteome</keyword>
<keyword evidence="1" id="KW-1133">Transmembrane helix</keyword>
<reference evidence="2" key="1">
    <citation type="journal article" date="2021" name="Nat. Commun.">
        <title>Genetic determinants of endophytism in the Arabidopsis root mycobiome.</title>
        <authorList>
            <person name="Mesny F."/>
            <person name="Miyauchi S."/>
            <person name="Thiergart T."/>
            <person name="Pickel B."/>
            <person name="Atanasova L."/>
            <person name="Karlsson M."/>
            <person name="Huettel B."/>
            <person name="Barry K.W."/>
            <person name="Haridas S."/>
            <person name="Chen C."/>
            <person name="Bauer D."/>
            <person name="Andreopoulos W."/>
            <person name="Pangilinan J."/>
            <person name="LaButti K."/>
            <person name="Riley R."/>
            <person name="Lipzen A."/>
            <person name="Clum A."/>
            <person name="Drula E."/>
            <person name="Henrissat B."/>
            <person name="Kohler A."/>
            <person name="Grigoriev I.V."/>
            <person name="Martin F.M."/>
            <person name="Hacquard S."/>
        </authorList>
    </citation>
    <scope>NUCLEOTIDE SEQUENCE</scope>
    <source>
        <strain evidence="2">FSSC 5 MPI-SDFR-AT-0091</strain>
    </source>
</reference>
<sequence length="134" mass="14556">MVSPQVVITVAVAGAAAAFAMAGGLLVWLRTPGLDQTQPKSLLSAASIICHSHEMFAQLQPSTPDKPTTLFSILRLDSLKPPFDPADDCAYPYSPNYKAAKRAVTDAWAKMSDSHDRDMREWRAVFSMAAFAVE</sequence>
<comment type="caution">
    <text evidence="2">The sequence shown here is derived from an EMBL/GenBank/DDBJ whole genome shotgun (WGS) entry which is preliminary data.</text>
</comment>